<keyword evidence="4" id="KW-0805">Transcription regulation</keyword>
<keyword evidence="13" id="KW-1185">Reference proteome</keyword>
<dbReference type="PROSITE" id="PS50090">
    <property type="entry name" value="MYB_LIKE"/>
    <property type="match status" value="1"/>
</dbReference>
<dbReference type="InterPro" id="IPR007526">
    <property type="entry name" value="SWIRM"/>
</dbReference>
<keyword evidence="1" id="KW-0479">Metal-binding</keyword>
<keyword evidence="7" id="KW-0539">Nucleus</keyword>
<dbReference type="GO" id="GO:0008270">
    <property type="term" value="F:zinc ion binding"/>
    <property type="evidence" value="ECO:0007669"/>
    <property type="project" value="UniProtKB-KW"/>
</dbReference>
<evidence type="ECO:0000313" key="12">
    <source>
        <dbReference type="EMBL" id="GHJ89317.1"/>
    </source>
</evidence>
<evidence type="ECO:0000259" key="11">
    <source>
        <dbReference type="PROSITE" id="PS51293"/>
    </source>
</evidence>
<dbReference type="SUPFAM" id="SSF57850">
    <property type="entry name" value="RING/U-box"/>
    <property type="match status" value="1"/>
</dbReference>
<dbReference type="SMART" id="SM00717">
    <property type="entry name" value="SANT"/>
    <property type="match status" value="1"/>
</dbReference>
<dbReference type="GO" id="GO:0045893">
    <property type="term" value="P:positive regulation of DNA-templated transcription"/>
    <property type="evidence" value="ECO:0007669"/>
    <property type="project" value="TreeGrafter"/>
</dbReference>
<dbReference type="SUPFAM" id="SSF46689">
    <property type="entry name" value="Homeodomain-like"/>
    <property type="match status" value="2"/>
</dbReference>
<dbReference type="InterPro" id="IPR041984">
    <property type="entry name" value="Rsc8/Ssr1/Ssr2_ZZ"/>
</dbReference>
<reference evidence="12" key="1">
    <citation type="submission" date="2020-07" db="EMBL/GenBank/DDBJ databases">
        <title>Draft Genome Sequence of a Deep-Sea Yeast, Naganishia (Cryptococcus) liquefaciens strain N6.</title>
        <authorList>
            <person name="Han Y.W."/>
            <person name="Kajitani R."/>
            <person name="Morimoto H."/>
            <person name="Parhat M."/>
            <person name="Tsubouchi H."/>
            <person name="Bakenova O."/>
            <person name="Ogata M."/>
            <person name="Argunhan B."/>
            <person name="Aoki R."/>
            <person name="Kajiwara S."/>
            <person name="Itoh T."/>
            <person name="Iwasaki H."/>
        </authorList>
    </citation>
    <scope>NUCLEOTIDE SEQUENCE</scope>
    <source>
        <strain evidence="12">N6</strain>
    </source>
</reference>
<organism evidence="12 13">
    <name type="scientific">Naganishia liquefaciens</name>
    <dbReference type="NCBI Taxonomy" id="104408"/>
    <lineage>
        <taxon>Eukaryota</taxon>
        <taxon>Fungi</taxon>
        <taxon>Dikarya</taxon>
        <taxon>Basidiomycota</taxon>
        <taxon>Agaricomycotina</taxon>
        <taxon>Tremellomycetes</taxon>
        <taxon>Filobasidiales</taxon>
        <taxon>Filobasidiaceae</taxon>
        <taxon>Naganishia</taxon>
    </lineage>
</organism>
<proteinExistence type="predicted"/>
<feature type="compositionally biased region" description="Polar residues" evidence="8">
    <location>
        <begin position="1"/>
        <end position="19"/>
    </location>
</feature>
<dbReference type="Pfam" id="PF00569">
    <property type="entry name" value="ZZ"/>
    <property type="match status" value="1"/>
</dbReference>
<dbReference type="Gene3D" id="1.10.10.10">
    <property type="entry name" value="Winged helix-like DNA-binding domain superfamily/Winged helix DNA-binding domain"/>
    <property type="match status" value="1"/>
</dbReference>
<sequence>MQVDVSSNPDVVAHDQSSAPGKERERDPILGGQVSNITNGINGTPAPEDEQTKDDPDAMEDDPQVLHNLAVTYLAAQTHPLIIPSYASWFSFATIHPLERRSLPEFFSGKNRSKTPAIYKDYRDFMMNTYRLNPSEYLTVTACRRNLAGDVGAIMRVHAFLEQWGLVNYQVDPETRPAPLGPPFTGHFRVTLDTPKGLQPLHPGTRPPANLPKPAKPAGPAASSNLDLRKTIYSSSTVATRPLTPQEAQKTINEQAAELRSRSGPSAKRTYTCDTCGTDCTRTRYHSLKDGQYTLCVACYTSGRFPATMHSGGFVRMDEEAFKHALGSSTAAEWTDQETLLLLEGIEMYDEDWDKVAVHVATRSKEQCVMHFLQLPIEDEYLNEPDAQLGPLQYSTNAGGVAGLEGLPFAQADNPVMSVVAFLASAVGPGVAAAAAQSALGELTNGLKTRIQKDKPEEKPKADAEAEAEPAAAAEAETEIEGKTDDKTEGMDVDQEQATEPVKPAEESTEPPAEPDASLPRSQVERAAALALGAAAAKASTLAVHEERHIQSLVTRLIQAQTRKLESKISMFEKFEELLEQEKRNVEIAKQQFFKDRLALVGQLRQVQGLLTQARQLNAGPINEQVVKQAEELEKRLAPVAQKVVPTTAGSAAEVPQSQVQAQGEAAIELPEAGTYATLS</sequence>
<dbReference type="GO" id="GO:0016514">
    <property type="term" value="C:SWI/SNF complex"/>
    <property type="evidence" value="ECO:0007669"/>
    <property type="project" value="TreeGrafter"/>
</dbReference>
<feature type="domain" description="SANT" evidence="11">
    <location>
        <begin position="329"/>
        <end position="380"/>
    </location>
</feature>
<dbReference type="Pfam" id="PF00249">
    <property type="entry name" value="Myb_DNA-binding"/>
    <property type="match status" value="1"/>
</dbReference>
<protein>
    <recommendedName>
        <fullName evidence="14">SWIRM-domain-containing protein</fullName>
    </recommendedName>
</protein>
<evidence type="ECO:0000256" key="5">
    <source>
        <dbReference type="ARBA" id="ARBA00023125"/>
    </source>
</evidence>
<evidence type="ECO:0000256" key="3">
    <source>
        <dbReference type="ARBA" id="ARBA00022833"/>
    </source>
</evidence>
<evidence type="ECO:0000256" key="6">
    <source>
        <dbReference type="ARBA" id="ARBA00023163"/>
    </source>
</evidence>
<keyword evidence="3" id="KW-0862">Zinc</keyword>
<dbReference type="AlphaFoldDB" id="A0A8H3TY88"/>
<accession>A0A8H3TY88</accession>
<feature type="domain" description="SWIRM" evidence="10">
    <location>
        <begin position="81"/>
        <end position="178"/>
    </location>
</feature>
<dbReference type="Proteomes" id="UP000620104">
    <property type="component" value="Unassembled WGS sequence"/>
</dbReference>
<evidence type="ECO:0000256" key="4">
    <source>
        <dbReference type="ARBA" id="ARBA00023015"/>
    </source>
</evidence>
<feature type="region of interest" description="Disordered" evidence="8">
    <location>
        <begin position="1"/>
        <end position="61"/>
    </location>
</feature>
<dbReference type="InterPro" id="IPR043145">
    <property type="entry name" value="Znf_ZZ_sf"/>
</dbReference>
<evidence type="ECO:0000259" key="10">
    <source>
        <dbReference type="PROSITE" id="PS50934"/>
    </source>
</evidence>
<dbReference type="OrthoDB" id="118550at2759"/>
<dbReference type="FunFam" id="1.10.10.10:FF:000020">
    <property type="entry name" value="SWI/SNF complex subunit SMARCC2 isoform c"/>
    <property type="match status" value="1"/>
</dbReference>
<dbReference type="InterPro" id="IPR009057">
    <property type="entry name" value="Homeodomain-like_sf"/>
</dbReference>
<dbReference type="Pfam" id="PF16495">
    <property type="entry name" value="SWIRM-assoc_1"/>
    <property type="match status" value="1"/>
</dbReference>
<dbReference type="CDD" id="cd00167">
    <property type="entry name" value="SANT"/>
    <property type="match status" value="1"/>
</dbReference>
<feature type="compositionally biased region" description="Basic and acidic residues" evidence="8">
    <location>
        <begin position="480"/>
        <end position="490"/>
    </location>
</feature>
<evidence type="ECO:0008006" key="14">
    <source>
        <dbReference type="Google" id="ProtNLM"/>
    </source>
</evidence>
<evidence type="ECO:0000256" key="2">
    <source>
        <dbReference type="ARBA" id="ARBA00022771"/>
    </source>
</evidence>
<evidence type="ECO:0000313" key="13">
    <source>
        <dbReference type="Proteomes" id="UP000620104"/>
    </source>
</evidence>
<dbReference type="InterPro" id="IPR032451">
    <property type="entry name" value="SMARCC_C"/>
</dbReference>
<evidence type="ECO:0000256" key="1">
    <source>
        <dbReference type="ARBA" id="ARBA00022723"/>
    </source>
</evidence>
<keyword evidence="6" id="KW-0804">Transcription</keyword>
<dbReference type="PROSITE" id="PS51293">
    <property type="entry name" value="SANT"/>
    <property type="match status" value="1"/>
</dbReference>
<feature type="compositionally biased region" description="Pro residues" evidence="8">
    <location>
        <begin position="205"/>
        <end position="217"/>
    </location>
</feature>
<dbReference type="SMART" id="SM00291">
    <property type="entry name" value="ZnF_ZZ"/>
    <property type="match status" value="1"/>
</dbReference>
<dbReference type="FunFam" id="1.10.10.60:FF:000014">
    <property type="entry name" value="SWI/SNF complex subunit SMARCC2 isoform C"/>
    <property type="match status" value="1"/>
</dbReference>
<feature type="domain" description="Myb-like" evidence="9">
    <location>
        <begin position="334"/>
        <end position="376"/>
    </location>
</feature>
<dbReference type="Pfam" id="PF04433">
    <property type="entry name" value="SWIRM"/>
    <property type="match status" value="1"/>
</dbReference>
<dbReference type="Gene3D" id="3.30.60.90">
    <property type="match status" value="1"/>
</dbReference>
<dbReference type="PANTHER" id="PTHR12802">
    <property type="entry name" value="SWI/SNF COMPLEX-RELATED"/>
    <property type="match status" value="1"/>
</dbReference>
<dbReference type="GO" id="GO:0006338">
    <property type="term" value="P:chromatin remodeling"/>
    <property type="evidence" value="ECO:0007669"/>
    <property type="project" value="UniProtKB-ARBA"/>
</dbReference>
<feature type="region of interest" description="Disordered" evidence="8">
    <location>
        <begin position="194"/>
        <end position="226"/>
    </location>
</feature>
<feature type="region of interest" description="Disordered" evidence="8">
    <location>
        <begin position="447"/>
        <end position="520"/>
    </location>
</feature>
<gene>
    <name evidence="12" type="ORF">NliqN6_5719</name>
</gene>
<dbReference type="GO" id="GO:0042393">
    <property type="term" value="F:histone binding"/>
    <property type="evidence" value="ECO:0007669"/>
    <property type="project" value="TreeGrafter"/>
</dbReference>
<dbReference type="InterPro" id="IPR000433">
    <property type="entry name" value="Znf_ZZ"/>
</dbReference>
<dbReference type="InterPro" id="IPR001005">
    <property type="entry name" value="SANT/Myb"/>
</dbReference>
<evidence type="ECO:0000259" key="9">
    <source>
        <dbReference type="PROSITE" id="PS50090"/>
    </source>
</evidence>
<keyword evidence="2" id="KW-0863">Zinc-finger</keyword>
<feature type="compositionally biased region" description="Basic and acidic residues" evidence="8">
    <location>
        <begin position="451"/>
        <end position="464"/>
    </location>
</feature>
<feature type="compositionally biased region" description="Polar residues" evidence="8">
    <location>
        <begin position="33"/>
        <end position="42"/>
    </location>
</feature>
<dbReference type="PANTHER" id="PTHR12802:SF41">
    <property type="entry name" value="BRAHMA ASSOCIATED PROTEIN 155 KDA"/>
    <property type="match status" value="1"/>
</dbReference>
<evidence type="ECO:0000256" key="7">
    <source>
        <dbReference type="ARBA" id="ARBA00023242"/>
    </source>
</evidence>
<keyword evidence="5" id="KW-0238">DNA-binding</keyword>
<dbReference type="PROSITE" id="PS50934">
    <property type="entry name" value="SWIRM"/>
    <property type="match status" value="1"/>
</dbReference>
<dbReference type="InterPro" id="IPR017884">
    <property type="entry name" value="SANT_dom"/>
</dbReference>
<feature type="compositionally biased region" description="Acidic residues" evidence="8">
    <location>
        <begin position="47"/>
        <end position="61"/>
    </location>
</feature>
<comment type="caution">
    <text evidence="12">The sequence shown here is derived from an EMBL/GenBank/DDBJ whole genome shotgun (WGS) entry which is preliminary data.</text>
</comment>
<dbReference type="CDD" id="cd02336">
    <property type="entry name" value="ZZ_RSC8"/>
    <property type="match status" value="1"/>
</dbReference>
<evidence type="ECO:0000256" key="8">
    <source>
        <dbReference type="SAM" id="MobiDB-lite"/>
    </source>
</evidence>
<dbReference type="EMBL" id="BLZA01000040">
    <property type="protein sequence ID" value="GHJ89317.1"/>
    <property type="molecule type" value="Genomic_DNA"/>
</dbReference>
<dbReference type="GO" id="GO:0003677">
    <property type="term" value="F:DNA binding"/>
    <property type="evidence" value="ECO:0007669"/>
    <property type="project" value="UniProtKB-KW"/>
</dbReference>
<dbReference type="InterPro" id="IPR036388">
    <property type="entry name" value="WH-like_DNA-bd_sf"/>
</dbReference>
<name>A0A8H3TY88_9TREE</name>
<dbReference type="Gene3D" id="1.10.10.60">
    <property type="entry name" value="Homeodomain-like"/>
    <property type="match status" value="1"/>
</dbReference>